<gene>
    <name evidence="2" type="ORF">L248_0961</name>
</gene>
<dbReference type="EMBL" id="KI271598">
    <property type="protein sequence ID" value="ERL64419.1"/>
    <property type="molecule type" value="Genomic_DNA"/>
</dbReference>
<keyword evidence="1" id="KW-1133">Transmembrane helix</keyword>
<sequence>MSKKLSFALSYIFMFLVVLFFVVVAYHMGVLLYRTLPNVFILNFGGR</sequence>
<name>U4TJN5_9LACO</name>
<dbReference type="RefSeq" id="WP_022530293.1">
    <property type="nucleotide sequence ID" value="NZ_KI271598.1"/>
</dbReference>
<proteinExistence type="predicted"/>
<reference evidence="3" key="1">
    <citation type="journal article" date="2013" name="Genome Announc.">
        <title>Whole-Genome Sequencing of Lactobacillus shenzhenensis Strain LY-73T.</title>
        <authorList>
            <person name="Lin Z."/>
            <person name="Liu Z."/>
            <person name="Yang R."/>
            <person name="Zou Y."/>
            <person name="Wan D."/>
            <person name="Chen J."/>
            <person name="Guo M."/>
            <person name="Zhao J."/>
            <person name="Fang C."/>
            <person name="Yang R."/>
            <person name="Liu F."/>
        </authorList>
    </citation>
    <scope>NUCLEOTIDE SEQUENCE [LARGE SCALE GENOMIC DNA]</scope>
    <source>
        <strain evidence="3">LY-73</strain>
    </source>
</reference>
<evidence type="ECO:0000256" key="1">
    <source>
        <dbReference type="SAM" id="Phobius"/>
    </source>
</evidence>
<dbReference type="Proteomes" id="UP000030647">
    <property type="component" value="Unassembled WGS sequence"/>
</dbReference>
<dbReference type="STRING" id="1231336.L248_0961"/>
<evidence type="ECO:0000313" key="2">
    <source>
        <dbReference type="EMBL" id="ERL64419.1"/>
    </source>
</evidence>
<keyword evidence="1" id="KW-0472">Membrane</keyword>
<dbReference type="AlphaFoldDB" id="U4TJN5"/>
<accession>U4TJN5</accession>
<organism evidence="2 3">
    <name type="scientific">Schleiferilactobacillus shenzhenensis LY-73</name>
    <dbReference type="NCBI Taxonomy" id="1231336"/>
    <lineage>
        <taxon>Bacteria</taxon>
        <taxon>Bacillati</taxon>
        <taxon>Bacillota</taxon>
        <taxon>Bacilli</taxon>
        <taxon>Lactobacillales</taxon>
        <taxon>Lactobacillaceae</taxon>
        <taxon>Schleiferilactobacillus</taxon>
    </lineage>
</organism>
<keyword evidence="3" id="KW-1185">Reference proteome</keyword>
<evidence type="ECO:0000313" key="3">
    <source>
        <dbReference type="Proteomes" id="UP000030647"/>
    </source>
</evidence>
<dbReference type="HOGENOM" id="CLU_3169631_0_0_9"/>
<protein>
    <submittedName>
        <fullName evidence="2">Uncharacterized protein</fullName>
    </submittedName>
</protein>
<feature type="transmembrane region" description="Helical" evidence="1">
    <location>
        <begin position="12"/>
        <end position="33"/>
    </location>
</feature>
<dbReference type="eggNOG" id="ENOG5032Q00">
    <property type="taxonomic scope" value="Bacteria"/>
</dbReference>
<keyword evidence="1" id="KW-0812">Transmembrane</keyword>